<proteinExistence type="predicted"/>
<gene>
    <name evidence="2" type="ordered locus">Bamb_3838</name>
</gene>
<accession>Q0B8Y1</accession>
<evidence type="ECO:0000256" key="1">
    <source>
        <dbReference type="SAM" id="MobiDB-lite"/>
    </source>
</evidence>
<dbReference type="AlphaFoldDB" id="Q0B8Y1"/>
<dbReference type="KEGG" id="bam:Bamb_3838"/>
<feature type="region of interest" description="Disordered" evidence="1">
    <location>
        <begin position="1"/>
        <end position="23"/>
    </location>
</feature>
<dbReference type="Proteomes" id="UP000000662">
    <property type="component" value="Chromosome 2"/>
</dbReference>
<organism evidence="2 3">
    <name type="scientific">Burkholderia ambifaria (strain ATCC BAA-244 / DSM 16087 / CCUG 44356 / LMG 19182 / AMMD)</name>
    <name type="common">Burkholderia cepacia (strain AMMD)</name>
    <dbReference type="NCBI Taxonomy" id="339670"/>
    <lineage>
        <taxon>Bacteria</taxon>
        <taxon>Pseudomonadati</taxon>
        <taxon>Pseudomonadota</taxon>
        <taxon>Betaproteobacteria</taxon>
        <taxon>Burkholderiales</taxon>
        <taxon>Burkholderiaceae</taxon>
        <taxon>Burkholderia</taxon>
        <taxon>Burkholderia cepacia complex</taxon>
    </lineage>
</organism>
<keyword evidence="3" id="KW-1185">Reference proteome</keyword>
<dbReference type="EMBL" id="CP000441">
    <property type="protein sequence ID" value="ABI89392.1"/>
    <property type="molecule type" value="Genomic_DNA"/>
</dbReference>
<protein>
    <submittedName>
        <fullName evidence="2">Uncharacterized protein</fullName>
    </submittedName>
</protein>
<evidence type="ECO:0000313" key="2">
    <source>
        <dbReference type="EMBL" id="ABI89392.1"/>
    </source>
</evidence>
<feature type="compositionally biased region" description="Basic and acidic residues" evidence="1">
    <location>
        <begin position="13"/>
        <end position="23"/>
    </location>
</feature>
<name>Q0B8Y1_BURCM</name>
<reference evidence="2" key="1">
    <citation type="submission" date="2006-08" db="EMBL/GenBank/DDBJ databases">
        <title>Complete sequence of Chromosome 2 of Burkholderia cepacia AMMD.</title>
        <authorList>
            <consortium name="US DOE Joint Genome Institute"/>
            <person name="Copeland A."/>
            <person name="Lucas S."/>
            <person name="Lapidus A."/>
            <person name="Barry K."/>
            <person name="Detter J.C."/>
            <person name="Glavina del Rio T."/>
            <person name="Hammon N."/>
            <person name="Israni S."/>
            <person name="Pitluck S."/>
            <person name="Bruce D."/>
            <person name="Chain P."/>
            <person name="Malfatti S."/>
            <person name="Shin M."/>
            <person name="Vergez L."/>
            <person name="Schmutz J."/>
            <person name="Larimer F."/>
            <person name="Land M."/>
            <person name="Hauser L."/>
            <person name="Kyrpides N."/>
            <person name="Kim E."/>
            <person name="Parke J."/>
            <person name="Coenye T."/>
            <person name="Konstantinidis K."/>
            <person name="Ramette A."/>
            <person name="Tiedje J."/>
            <person name="Richardson P."/>
        </authorList>
    </citation>
    <scope>NUCLEOTIDE SEQUENCE</scope>
    <source>
        <strain evidence="2">AMMD</strain>
    </source>
</reference>
<evidence type="ECO:0000313" key="3">
    <source>
        <dbReference type="Proteomes" id="UP000000662"/>
    </source>
</evidence>
<sequence length="90" mass="10323">MLGRQQSAAYRNADSRRDEYNDNQIHLDSDALSRVANSAWSGRWCISRTNVLPRDSIDHETVALDNGHQQRSTGRADFRARHATFSRLDH</sequence>